<evidence type="ECO:0000256" key="6">
    <source>
        <dbReference type="ARBA" id="ARBA00023242"/>
    </source>
</evidence>
<keyword evidence="3" id="KW-0805">Transcription regulation</keyword>
<evidence type="ECO:0000256" key="2">
    <source>
        <dbReference type="ARBA" id="ARBA00022833"/>
    </source>
</evidence>
<dbReference type="Proteomes" id="UP000070700">
    <property type="component" value="Unassembled WGS sequence"/>
</dbReference>
<proteinExistence type="predicted"/>
<dbReference type="Gene3D" id="4.10.240.10">
    <property type="entry name" value="Zn(2)-C6 fungal-type DNA-binding domain"/>
    <property type="match status" value="1"/>
</dbReference>
<keyword evidence="6" id="KW-0539">Nucleus</keyword>
<dbReference type="CDD" id="cd00067">
    <property type="entry name" value="GAL4"/>
    <property type="match status" value="1"/>
</dbReference>
<evidence type="ECO:0000313" key="9">
    <source>
        <dbReference type="EMBL" id="KUJ24184.1"/>
    </source>
</evidence>
<dbReference type="InterPro" id="IPR001138">
    <property type="entry name" value="Zn2Cys6_DnaBD"/>
</dbReference>
<dbReference type="GO" id="GO:0003677">
    <property type="term" value="F:DNA binding"/>
    <property type="evidence" value="ECO:0007669"/>
    <property type="project" value="UniProtKB-KW"/>
</dbReference>
<evidence type="ECO:0000256" key="5">
    <source>
        <dbReference type="ARBA" id="ARBA00023163"/>
    </source>
</evidence>
<dbReference type="InterPro" id="IPR021858">
    <property type="entry name" value="Fun_TF"/>
</dbReference>
<keyword evidence="1" id="KW-0479">Metal-binding</keyword>
<dbReference type="Pfam" id="PF11951">
    <property type="entry name" value="Fungal_trans_2"/>
    <property type="match status" value="1"/>
</dbReference>
<dbReference type="RefSeq" id="XP_018078539.1">
    <property type="nucleotide sequence ID" value="XM_018222033.1"/>
</dbReference>
<dbReference type="Pfam" id="PF00172">
    <property type="entry name" value="Zn_clus"/>
    <property type="match status" value="1"/>
</dbReference>
<evidence type="ECO:0000256" key="1">
    <source>
        <dbReference type="ARBA" id="ARBA00022723"/>
    </source>
</evidence>
<accession>A0A194XVZ1</accession>
<dbReference type="GO" id="GO:0000981">
    <property type="term" value="F:DNA-binding transcription factor activity, RNA polymerase II-specific"/>
    <property type="evidence" value="ECO:0007669"/>
    <property type="project" value="InterPro"/>
</dbReference>
<keyword evidence="4" id="KW-0238">DNA-binding</keyword>
<dbReference type="GO" id="GO:0008270">
    <property type="term" value="F:zinc ion binding"/>
    <property type="evidence" value="ECO:0007669"/>
    <property type="project" value="InterPro"/>
</dbReference>
<feature type="region of interest" description="Disordered" evidence="7">
    <location>
        <begin position="490"/>
        <end position="524"/>
    </location>
</feature>
<feature type="region of interest" description="Disordered" evidence="7">
    <location>
        <begin position="352"/>
        <end position="374"/>
    </location>
</feature>
<reference evidence="9 10" key="1">
    <citation type="submission" date="2015-10" db="EMBL/GenBank/DDBJ databases">
        <title>Full genome of DAOMC 229536 Phialocephala scopiformis, a fungal endophyte of spruce producing the potent anti-insectan compound rugulosin.</title>
        <authorList>
            <consortium name="DOE Joint Genome Institute"/>
            <person name="Walker A.K."/>
            <person name="Frasz S.L."/>
            <person name="Seifert K.A."/>
            <person name="Miller J.D."/>
            <person name="Mondo S.J."/>
            <person name="Labutti K."/>
            <person name="Lipzen A."/>
            <person name="Dockter R."/>
            <person name="Kennedy M."/>
            <person name="Grigoriev I.V."/>
            <person name="Spatafora J.W."/>
        </authorList>
    </citation>
    <scope>NUCLEOTIDE SEQUENCE [LARGE SCALE GENOMIC DNA]</scope>
    <source>
        <strain evidence="9 10">CBS 120377</strain>
    </source>
</reference>
<evidence type="ECO:0000256" key="3">
    <source>
        <dbReference type="ARBA" id="ARBA00023015"/>
    </source>
</evidence>
<evidence type="ECO:0000313" key="10">
    <source>
        <dbReference type="Proteomes" id="UP000070700"/>
    </source>
</evidence>
<dbReference type="SMART" id="SM00066">
    <property type="entry name" value="GAL4"/>
    <property type="match status" value="1"/>
</dbReference>
<dbReference type="PANTHER" id="PTHR36206:SF4">
    <property type="entry name" value="HYPOTHETICAL CONSERVED PROTEIN (EUROFUNG)-RELATED"/>
    <property type="match status" value="1"/>
</dbReference>
<evidence type="ECO:0000256" key="4">
    <source>
        <dbReference type="ARBA" id="ARBA00023125"/>
    </source>
</evidence>
<dbReference type="EMBL" id="KQ947404">
    <property type="protein sequence ID" value="KUJ24184.1"/>
    <property type="molecule type" value="Genomic_DNA"/>
</dbReference>
<keyword evidence="10" id="KW-1185">Reference proteome</keyword>
<dbReference type="AlphaFoldDB" id="A0A194XVZ1"/>
<dbReference type="InParanoid" id="A0A194XVZ1"/>
<dbReference type="PANTHER" id="PTHR36206">
    <property type="entry name" value="ASPERCRYPTIN BIOSYNTHESIS CLUSTER-SPECIFIC TRANSCRIPTION REGULATOR ATNN-RELATED"/>
    <property type="match status" value="1"/>
</dbReference>
<name>A0A194XVZ1_MOLSC</name>
<dbReference type="KEGG" id="psco:LY89DRAFT_776347"/>
<evidence type="ECO:0000256" key="7">
    <source>
        <dbReference type="SAM" id="MobiDB-lite"/>
    </source>
</evidence>
<feature type="region of interest" description="Disordered" evidence="7">
    <location>
        <begin position="592"/>
        <end position="618"/>
    </location>
</feature>
<gene>
    <name evidence="9" type="ORF">LY89DRAFT_776347</name>
</gene>
<dbReference type="PROSITE" id="PS50048">
    <property type="entry name" value="ZN2_CY6_FUNGAL_2"/>
    <property type="match status" value="1"/>
</dbReference>
<organism evidence="9 10">
    <name type="scientific">Mollisia scopiformis</name>
    <name type="common">Conifer needle endophyte fungus</name>
    <name type="synonym">Phialocephala scopiformis</name>
    <dbReference type="NCBI Taxonomy" id="149040"/>
    <lineage>
        <taxon>Eukaryota</taxon>
        <taxon>Fungi</taxon>
        <taxon>Dikarya</taxon>
        <taxon>Ascomycota</taxon>
        <taxon>Pezizomycotina</taxon>
        <taxon>Leotiomycetes</taxon>
        <taxon>Helotiales</taxon>
        <taxon>Mollisiaceae</taxon>
        <taxon>Mollisia</taxon>
    </lineage>
</organism>
<dbReference type="InterPro" id="IPR036864">
    <property type="entry name" value="Zn2-C6_fun-type_DNA-bd_sf"/>
</dbReference>
<dbReference type="PROSITE" id="PS00463">
    <property type="entry name" value="ZN2_CY6_FUNGAL_1"/>
    <property type="match status" value="1"/>
</dbReference>
<keyword evidence="2" id="KW-0862">Zinc</keyword>
<dbReference type="GeneID" id="28831759"/>
<sequence>MTAKEASQGRVIHRKVKSGCITCRARRVKCDETRPQCIRCLKYGTECGGYLPGRRRPPSSSYGSFAQQARALVPKNHGPMMLQPASTLFESELELHYFRLFSDRIAAEICPYFNPESWSRMILQACMHEASIRHAAVAIGALGKTYEMAHAGKCAVDGQTLLLEIERLPAPGTTRESRTRQGLGQSEDLASESYMHHRHALEQYDKAIKRMRNDISSGNQSMRTTLIICIIIICFEAIHGNHESAAGQLQSGLALIQDWVAKQNRSLQHHPQGFSSPAPEVIEDFLVQSFGRMEIQSMSVFDPRPVEVHSMLKQEGRETIQAMPTQFSSMEQARIYLDLITRRLMHFTSSVHVPRTSGGSLERPKTPPPASRRGQATAWNEVISPMPWCDGKIPLATTSSTLSSQPLITEQASLSTELKTWTSAFAPLLTLSLCTGGQDAISALTLSISSIASQISLHSAFFINESAYDQFLPEFRQIVDLTTTLLHLQCSPTPTSSPPPPNSNSSPTPQSPPPPTTTTSPAKHDPLIHFAFDIGIVPPLYLVVVKCRNRTLRRRALALMEDHPRREGVWDSVATVALGRWVIGLEEEGARRFSSKSASPGAQQEEEEGGGEGELPIPEEMRVRKAAMRFDLLERRANLGCLQMDVEKGMFVQKREVFRW</sequence>
<evidence type="ECO:0000259" key="8">
    <source>
        <dbReference type="PROSITE" id="PS50048"/>
    </source>
</evidence>
<feature type="domain" description="Zn(2)-C6 fungal-type" evidence="8">
    <location>
        <begin position="19"/>
        <end position="47"/>
    </location>
</feature>
<protein>
    <recommendedName>
        <fullName evidence="8">Zn(2)-C6 fungal-type domain-containing protein</fullName>
    </recommendedName>
</protein>
<dbReference type="InterPro" id="IPR052360">
    <property type="entry name" value="Transcr_Regulatory_Proteins"/>
</dbReference>
<dbReference type="OrthoDB" id="2593732at2759"/>
<dbReference type="SUPFAM" id="SSF57701">
    <property type="entry name" value="Zn2/Cys6 DNA-binding domain"/>
    <property type="match status" value="1"/>
</dbReference>
<keyword evidence="5" id="KW-0804">Transcription</keyword>